<dbReference type="SMR" id="Q551G5"/>
<dbReference type="PIRSF" id="PIRSF000439">
    <property type="entry name" value="Oat_ACAT_DAG_ARE"/>
    <property type="match status" value="1"/>
</dbReference>
<dbReference type="Proteomes" id="UP000002195">
    <property type="component" value="Unassembled WGS sequence"/>
</dbReference>
<protein>
    <recommendedName>
        <fullName evidence="9">O-acyltransferase</fullName>
    </recommendedName>
</protein>
<comment type="caution">
    <text evidence="13">The sequence shown here is derived from an EMBL/GenBank/DDBJ whole genome shotgun (WGS) entry which is preliminary data.</text>
</comment>
<keyword evidence="3 9" id="KW-0808">Transferase</keyword>
<evidence type="ECO:0000256" key="7">
    <source>
        <dbReference type="ARBA" id="ARBA00023136"/>
    </source>
</evidence>
<dbReference type="EMBL" id="AAFI02000015">
    <property type="protein sequence ID" value="EAL69215.1"/>
    <property type="molecule type" value="Genomic_DNA"/>
</dbReference>
<evidence type="ECO:0000256" key="9">
    <source>
        <dbReference type="PIRNR" id="PIRNR000439"/>
    </source>
</evidence>
<dbReference type="InterPro" id="IPR004299">
    <property type="entry name" value="MBOAT_fam"/>
</dbReference>
<feature type="region of interest" description="Disordered" evidence="11">
    <location>
        <begin position="1"/>
        <end position="28"/>
    </location>
</feature>
<dbReference type="Pfam" id="PF03062">
    <property type="entry name" value="MBOAT"/>
    <property type="match status" value="1"/>
</dbReference>
<sequence length="518" mass="61246">MNSTSSSTSTSSSSFTSTIPKNENSSSKATPFYSDQVIFVDGKTYDRKFTISKAFLDLEDPPGVKQSFHKFVHRNRILIFSLILLYFAIDGKNHGINKLVHHASVLKTIFVNPFELIIDLTVMYAMSFLMALFNFCYQNNYFSKWLFRKDNKIALFSFYLIVQLIIGTWSAYFILYRQIYPLGTQFYLGLVAIVLSWKQHSYFIVTNYEVLHKKKINNKDLIIHKKTDSDNNNNNKNTKDEELKIIEFNKEIAKRQISYNEDFKTIWEVSKDYFIFLFTPTLIYDQYYEVRKVSKTLKPEPLKTRIISMLKELYSSMVIMMTAHYINVEYIFPVLTEELSLYSFLKIIIPTEINFQLQYYLLYHCALSLLADISGFNDRLSFYNDYWAAVTTKSILTQWSKPVHNWLYRHMFSDMKSLLKVKTVICLFTTMIFSGFFHEFIVTSITKQVCMPWSTFSLISCALFIMVENKFPKLTNSAYYHAFVRFLLVVGHGLFYFSYFYFWFSEYDIGYYRTCMKL</sequence>
<feature type="transmembrane region" description="Helical" evidence="12">
    <location>
        <begin position="153"/>
        <end position="174"/>
    </location>
</feature>
<evidence type="ECO:0000256" key="5">
    <source>
        <dbReference type="ARBA" id="ARBA00022824"/>
    </source>
</evidence>
<dbReference type="HOGENOM" id="CLU_526224_0_0_1"/>
<evidence type="ECO:0000256" key="3">
    <source>
        <dbReference type="ARBA" id="ARBA00022679"/>
    </source>
</evidence>
<dbReference type="GeneID" id="8620577"/>
<comment type="similarity">
    <text evidence="2 9">Belongs to the membrane-bound acyltransferase family. Sterol o-acyltransferase subfamily.</text>
</comment>
<feature type="compositionally biased region" description="Low complexity" evidence="11">
    <location>
        <begin position="1"/>
        <end position="18"/>
    </location>
</feature>
<dbReference type="AlphaFoldDB" id="Q551G5"/>
<dbReference type="GO" id="GO:0008374">
    <property type="term" value="F:O-acyltransferase activity"/>
    <property type="evidence" value="ECO:0000318"/>
    <property type="project" value="GO_Central"/>
</dbReference>
<keyword evidence="7 9" id="KW-0472">Membrane</keyword>
<evidence type="ECO:0000256" key="4">
    <source>
        <dbReference type="ARBA" id="ARBA00022692"/>
    </source>
</evidence>
<feature type="transmembrane region" description="Helical" evidence="12">
    <location>
        <begin position="313"/>
        <end position="332"/>
    </location>
</feature>
<evidence type="ECO:0000256" key="11">
    <source>
        <dbReference type="SAM" id="MobiDB-lite"/>
    </source>
</evidence>
<name>Q551G5_DICDI</name>
<dbReference type="GO" id="GO:0005789">
    <property type="term" value="C:endoplasmic reticulum membrane"/>
    <property type="evidence" value="ECO:0000318"/>
    <property type="project" value="GO_Central"/>
</dbReference>
<feature type="transmembrane region" description="Helical" evidence="12">
    <location>
        <begin position="109"/>
        <end position="133"/>
    </location>
</feature>
<evidence type="ECO:0000313" key="14">
    <source>
        <dbReference type="Proteomes" id="UP000002195"/>
    </source>
</evidence>
<dbReference type="InterPro" id="IPR014371">
    <property type="entry name" value="Oat_ACAT_DAG_ARE"/>
</dbReference>
<dbReference type="VEuPathDB" id="AmoebaDB:DDB_G0276523"/>
<dbReference type="eggNOG" id="KOG0380">
    <property type="taxonomic scope" value="Eukaryota"/>
</dbReference>
<dbReference type="KEGG" id="ddi:DDB_G0276523"/>
<evidence type="ECO:0000256" key="6">
    <source>
        <dbReference type="ARBA" id="ARBA00022989"/>
    </source>
</evidence>
<feature type="transmembrane region" description="Helical" evidence="12">
    <location>
        <begin position="449"/>
        <end position="467"/>
    </location>
</feature>
<dbReference type="FunCoup" id="Q551G5">
    <property type="interactions" value="3"/>
</dbReference>
<evidence type="ECO:0000256" key="10">
    <source>
        <dbReference type="PIRSR" id="PIRSR000439-1"/>
    </source>
</evidence>
<keyword evidence="14" id="KW-1185">Reference proteome</keyword>
<dbReference type="InParanoid" id="Q551G5"/>
<dbReference type="PaxDb" id="44689-DDB0304757"/>
<keyword evidence="5 9" id="KW-0256">Endoplasmic reticulum</keyword>
<reference evidence="13 14" key="1">
    <citation type="journal article" date="2005" name="Nature">
        <title>The genome of the social amoeba Dictyostelium discoideum.</title>
        <authorList>
            <consortium name="The Dictyostelium discoideum Sequencing Consortium"/>
            <person name="Eichinger L."/>
            <person name="Pachebat J.A."/>
            <person name="Glockner G."/>
            <person name="Rajandream M.A."/>
            <person name="Sucgang R."/>
            <person name="Berriman M."/>
            <person name="Song J."/>
            <person name="Olsen R."/>
            <person name="Szafranski K."/>
            <person name="Xu Q."/>
            <person name="Tunggal B."/>
            <person name="Kummerfeld S."/>
            <person name="Madera M."/>
            <person name="Konfortov B.A."/>
            <person name="Rivero F."/>
            <person name="Bankier A.T."/>
            <person name="Lehmann R."/>
            <person name="Hamlin N."/>
            <person name="Davies R."/>
            <person name="Gaudet P."/>
            <person name="Fey P."/>
            <person name="Pilcher K."/>
            <person name="Chen G."/>
            <person name="Saunders D."/>
            <person name="Sodergren E."/>
            <person name="Davis P."/>
            <person name="Kerhornou A."/>
            <person name="Nie X."/>
            <person name="Hall N."/>
            <person name="Anjard C."/>
            <person name="Hemphill L."/>
            <person name="Bason N."/>
            <person name="Farbrother P."/>
            <person name="Desany B."/>
            <person name="Just E."/>
            <person name="Morio T."/>
            <person name="Rost R."/>
            <person name="Churcher C."/>
            <person name="Cooper J."/>
            <person name="Haydock S."/>
            <person name="van Driessche N."/>
            <person name="Cronin A."/>
            <person name="Goodhead I."/>
            <person name="Muzny D."/>
            <person name="Mourier T."/>
            <person name="Pain A."/>
            <person name="Lu M."/>
            <person name="Harper D."/>
            <person name="Lindsay R."/>
            <person name="Hauser H."/>
            <person name="James K."/>
            <person name="Quiles M."/>
            <person name="Madan Babu M."/>
            <person name="Saito T."/>
            <person name="Buchrieser C."/>
            <person name="Wardroper A."/>
            <person name="Felder M."/>
            <person name="Thangavelu M."/>
            <person name="Johnson D."/>
            <person name="Knights A."/>
            <person name="Loulseged H."/>
            <person name="Mungall K."/>
            <person name="Oliver K."/>
            <person name="Price C."/>
            <person name="Quail M.A."/>
            <person name="Urushihara H."/>
            <person name="Hernandez J."/>
            <person name="Rabbinowitsch E."/>
            <person name="Steffen D."/>
            <person name="Sanders M."/>
            <person name="Ma J."/>
            <person name="Kohara Y."/>
            <person name="Sharp S."/>
            <person name="Simmonds M."/>
            <person name="Spiegler S."/>
            <person name="Tivey A."/>
            <person name="Sugano S."/>
            <person name="White B."/>
            <person name="Walker D."/>
            <person name="Woodward J."/>
            <person name="Winckler T."/>
            <person name="Tanaka Y."/>
            <person name="Shaulsky G."/>
            <person name="Schleicher M."/>
            <person name="Weinstock G."/>
            <person name="Rosenthal A."/>
            <person name="Cox E.C."/>
            <person name="Chisholm R.L."/>
            <person name="Gibbs R."/>
            <person name="Loomis W.F."/>
            <person name="Platzer M."/>
            <person name="Kay R.R."/>
            <person name="Williams J."/>
            <person name="Dear P.H."/>
            <person name="Noegel A.A."/>
            <person name="Barrell B."/>
            <person name="Kuspa A."/>
        </authorList>
    </citation>
    <scope>NUCLEOTIDE SEQUENCE [LARGE SCALE GENOMIC DNA]</scope>
    <source>
        <strain evidence="13 14">AX4</strain>
    </source>
</reference>
<proteinExistence type="inferred from homology"/>
<evidence type="ECO:0000256" key="12">
    <source>
        <dbReference type="SAM" id="Phobius"/>
    </source>
</evidence>
<dbReference type="PANTHER" id="PTHR10408">
    <property type="entry name" value="STEROL O-ACYLTRANSFERASE"/>
    <property type="match status" value="1"/>
</dbReference>
<evidence type="ECO:0000256" key="1">
    <source>
        <dbReference type="ARBA" id="ARBA00004477"/>
    </source>
</evidence>
<feature type="transmembrane region" description="Helical" evidence="12">
    <location>
        <begin position="417"/>
        <end position="437"/>
    </location>
</feature>
<accession>Q551G5</accession>
<keyword evidence="6 12" id="KW-1133">Transmembrane helix</keyword>
<dbReference type="RefSeq" id="XP_643169.1">
    <property type="nucleotide sequence ID" value="XM_638077.1"/>
</dbReference>
<organism evidence="13 14">
    <name type="scientific">Dictyostelium discoideum</name>
    <name type="common">Social amoeba</name>
    <dbReference type="NCBI Taxonomy" id="44689"/>
    <lineage>
        <taxon>Eukaryota</taxon>
        <taxon>Amoebozoa</taxon>
        <taxon>Evosea</taxon>
        <taxon>Eumycetozoa</taxon>
        <taxon>Dictyostelia</taxon>
        <taxon>Dictyosteliales</taxon>
        <taxon>Dictyosteliaceae</taxon>
        <taxon>Dictyostelium</taxon>
    </lineage>
</organism>
<dbReference type="PANTHER" id="PTHR10408:SF8">
    <property type="entry name" value="O-ACYLTRANSFERASE"/>
    <property type="match status" value="1"/>
</dbReference>
<dbReference type="PhylomeDB" id="Q551G5"/>
<evidence type="ECO:0000313" key="13">
    <source>
        <dbReference type="EMBL" id="EAL69215.1"/>
    </source>
</evidence>
<feature type="active site" evidence="10">
    <location>
        <position position="438"/>
    </location>
</feature>
<dbReference type="STRING" id="44689.Q551G5"/>
<gene>
    <name evidence="13" type="ORF">DDB_G0276523</name>
</gene>
<evidence type="ECO:0000256" key="8">
    <source>
        <dbReference type="ARBA" id="ARBA00023315"/>
    </source>
</evidence>
<feature type="transmembrane region" description="Helical" evidence="12">
    <location>
        <begin position="71"/>
        <end position="89"/>
    </location>
</feature>
<dbReference type="OMA" id="QYYLLYH"/>
<keyword evidence="4 12" id="KW-0812">Transmembrane</keyword>
<feature type="compositionally biased region" description="Polar residues" evidence="11">
    <location>
        <begin position="19"/>
        <end position="28"/>
    </location>
</feature>
<keyword evidence="8 9" id="KW-0012">Acyltransferase</keyword>
<feature type="transmembrane region" description="Helical" evidence="12">
    <location>
        <begin position="186"/>
        <end position="205"/>
    </location>
</feature>
<comment type="subcellular location">
    <subcellularLocation>
        <location evidence="1 9">Endoplasmic reticulum membrane</location>
        <topology evidence="1 9">Multi-pass membrane protein</topology>
    </subcellularLocation>
</comment>
<evidence type="ECO:0000256" key="2">
    <source>
        <dbReference type="ARBA" id="ARBA00009010"/>
    </source>
</evidence>
<dbReference type="dictyBase" id="DDB_G0276523"/>
<feature type="transmembrane region" description="Helical" evidence="12">
    <location>
        <begin position="479"/>
        <end position="504"/>
    </location>
</feature>